<dbReference type="PRINTS" id="PR00080">
    <property type="entry name" value="SDRFAMILY"/>
</dbReference>
<proteinExistence type="inferred from homology"/>
<dbReference type="PROSITE" id="PS00061">
    <property type="entry name" value="ADH_SHORT"/>
    <property type="match status" value="1"/>
</dbReference>
<keyword evidence="5" id="KW-1185">Reference proteome</keyword>
<dbReference type="InterPro" id="IPR002347">
    <property type="entry name" value="SDR_fam"/>
</dbReference>
<dbReference type="Proteomes" id="UP000252792">
    <property type="component" value="Unassembled WGS sequence"/>
</dbReference>
<dbReference type="PANTHER" id="PTHR24320:SF148">
    <property type="entry name" value="NAD(P)-BINDING ROSSMANN-FOLD SUPERFAMILY PROTEIN"/>
    <property type="match status" value="1"/>
</dbReference>
<name>A0A366J9Q7_9GAMM</name>
<dbReference type="Pfam" id="PF00106">
    <property type="entry name" value="adh_short"/>
    <property type="match status" value="1"/>
</dbReference>
<reference evidence="4 5" key="1">
    <citation type="submission" date="2018-06" db="EMBL/GenBank/DDBJ databases">
        <title>Genomic Encyclopedia of Type Strains, Phase III (KMG-III): the genomes of soil and plant-associated and newly described type strains.</title>
        <authorList>
            <person name="Whitman W."/>
        </authorList>
    </citation>
    <scope>NUCLEOTIDE SEQUENCE [LARGE SCALE GENOMIC DNA]</scope>
    <source>
        <strain evidence="4 5">CECT 7377</strain>
    </source>
</reference>
<gene>
    <name evidence="4" type="ORF">DFP80_10777</name>
</gene>
<dbReference type="PANTHER" id="PTHR24320">
    <property type="entry name" value="RETINOL DEHYDROGENASE"/>
    <property type="match status" value="1"/>
</dbReference>
<evidence type="ECO:0000256" key="1">
    <source>
        <dbReference type="ARBA" id="ARBA00006484"/>
    </source>
</evidence>
<comment type="similarity">
    <text evidence="1 3">Belongs to the short-chain dehydrogenases/reductases (SDR) family.</text>
</comment>
<keyword evidence="2" id="KW-0560">Oxidoreductase</keyword>
<organism evidence="4 5">
    <name type="scientific">Marinomonas rhizomae</name>
    <dbReference type="NCBI Taxonomy" id="491948"/>
    <lineage>
        <taxon>Bacteria</taxon>
        <taxon>Pseudomonadati</taxon>
        <taxon>Pseudomonadota</taxon>
        <taxon>Gammaproteobacteria</taxon>
        <taxon>Oceanospirillales</taxon>
        <taxon>Oceanospirillaceae</taxon>
        <taxon>Marinomonas</taxon>
    </lineage>
</organism>
<dbReference type="GO" id="GO:0016491">
    <property type="term" value="F:oxidoreductase activity"/>
    <property type="evidence" value="ECO:0007669"/>
    <property type="project" value="UniProtKB-KW"/>
</dbReference>
<evidence type="ECO:0000256" key="3">
    <source>
        <dbReference type="RuleBase" id="RU000363"/>
    </source>
</evidence>
<dbReference type="RefSeq" id="WP_113916667.1">
    <property type="nucleotide sequence ID" value="NZ_QNSE01000007.1"/>
</dbReference>
<dbReference type="InterPro" id="IPR036291">
    <property type="entry name" value="NAD(P)-bd_dom_sf"/>
</dbReference>
<protein>
    <submittedName>
        <fullName evidence="4">Short subunit dehydrogenase</fullName>
    </submittedName>
</protein>
<dbReference type="AlphaFoldDB" id="A0A366J9Q7"/>
<evidence type="ECO:0000313" key="4">
    <source>
        <dbReference type="EMBL" id="RBP83109.1"/>
    </source>
</evidence>
<dbReference type="PRINTS" id="PR00081">
    <property type="entry name" value="GDHRDH"/>
</dbReference>
<evidence type="ECO:0000313" key="5">
    <source>
        <dbReference type="Proteomes" id="UP000252792"/>
    </source>
</evidence>
<evidence type="ECO:0000256" key="2">
    <source>
        <dbReference type="ARBA" id="ARBA00023002"/>
    </source>
</evidence>
<dbReference type="SUPFAM" id="SSF51735">
    <property type="entry name" value="NAD(P)-binding Rossmann-fold domains"/>
    <property type="match status" value="1"/>
</dbReference>
<accession>A0A366J9Q7</accession>
<dbReference type="Gene3D" id="3.40.50.720">
    <property type="entry name" value="NAD(P)-binding Rossmann-like Domain"/>
    <property type="match status" value="1"/>
</dbReference>
<comment type="caution">
    <text evidence="4">The sequence shown here is derived from an EMBL/GenBank/DDBJ whole genome shotgun (WGS) entry which is preliminary data.</text>
</comment>
<dbReference type="InterPro" id="IPR020904">
    <property type="entry name" value="Sc_DH/Rdtase_CS"/>
</dbReference>
<dbReference type="OrthoDB" id="109589at2"/>
<dbReference type="EMBL" id="QNSE01000007">
    <property type="protein sequence ID" value="RBP83109.1"/>
    <property type="molecule type" value="Genomic_DNA"/>
</dbReference>
<sequence>MKKTILITGATDGIGFETVKKLASEGHTLLLHGRSEAKLQQTKGAIEAQFPEVELDAFLADLSDLEQVVAFADQIKAKYTSIDVLINNAGVYKVPNAMTEKGLDVRFVVNTLAPYVLTKALLPLMGTAGRVVNLSSAAQAPVKLEALKGDLLMSDSDAYAQSKLAITMWSFQLADALGSDATAIIAVNPASFLGSKMVKQAYGADGKDLGIGADILTRAALSDEFAKGTGRYFDNDIGVWAQPHPDALNSGKNDALVKAMDELLDQFGVQVA</sequence>